<evidence type="ECO:0000256" key="1">
    <source>
        <dbReference type="ARBA" id="ARBA00004442"/>
    </source>
</evidence>
<feature type="coiled-coil region" evidence="6">
    <location>
        <begin position="260"/>
        <end position="287"/>
    </location>
</feature>
<evidence type="ECO:0000256" key="3">
    <source>
        <dbReference type="ARBA" id="ARBA00022729"/>
    </source>
</evidence>
<dbReference type="GO" id="GO:0009279">
    <property type="term" value="C:cell outer membrane"/>
    <property type="evidence" value="ECO:0007669"/>
    <property type="project" value="UniProtKB-SubCell"/>
</dbReference>
<dbReference type="OrthoDB" id="724176at2"/>
<dbReference type="Pfam" id="PF14322">
    <property type="entry name" value="SusD-like_3"/>
    <property type="match status" value="1"/>
</dbReference>
<proteinExistence type="inferred from homology"/>
<dbReference type="EMBL" id="PNGJ01000001">
    <property type="protein sequence ID" value="PMC25442.1"/>
    <property type="molecule type" value="Genomic_DNA"/>
</dbReference>
<feature type="chain" id="PRO_5014847076" evidence="7">
    <location>
        <begin position="24"/>
        <end position="636"/>
    </location>
</feature>
<dbReference type="RefSeq" id="WP_102696366.1">
    <property type="nucleotide sequence ID" value="NZ_PNGJ01000001.1"/>
</dbReference>
<feature type="signal peptide" evidence="7">
    <location>
        <begin position="1"/>
        <end position="23"/>
    </location>
</feature>
<feature type="domain" description="SusD-like N-terminal" evidence="9">
    <location>
        <begin position="118"/>
        <end position="235"/>
    </location>
</feature>
<keyword evidence="4" id="KW-0472">Membrane</keyword>
<name>A0A2N6QTR5_9BACT</name>
<evidence type="ECO:0000259" key="8">
    <source>
        <dbReference type="Pfam" id="PF07980"/>
    </source>
</evidence>
<dbReference type="PROSITE" id="PS51257">
    <property type="entry name" value="PROKAR_LIPOPROTEIN"/>
    <property type="match status" value="1"/>
</dbReference>
<evidence type="ECO:0000256" key="2">
    <source>
        <dbReference type="ARBA" id="ARBA00006275"/>
    </source>
</evidence>
<evidence type="ECO:0000256" key="5">
    <source>
        <dbReference type="ARBA" id="ARBA00023237"/>
    </source>
</evidence>
<dbReference type="InterPro" id="IPR033985">
    <property type="entry name" value="SusD-like_N"/>
</dbReference>
<dbReference type="Gene3D" id="1.25.40.390">
    <property type="match status" value="1"/>
</dbReference>
<gene>
    <name evidence="10" type="ORF">CJ231_01200</name>
</gene>
<dbReference type="Proteomes" id="UP000235564">
    <property type="component" value="Unassembled WGS sequence"/>
</dbReference>
<dbReference type="InterPro" id="IPR011990">
    <property type="entry name" value="TPR-like_helical_dom_sf"/>
</dbReference>
<organism evidence="10 11">
    <name type="scientific">Hoylesella buccalis</name>
    <dbReference type="NCBI Taxonomy" id="28127"/>
    <lineage>
        <taxon>Bacteria</taxon>
        <taxon>Pseudomonadati</taxon>
        <taxon>Bacteroidota</taxon>
        <taxon>Bacteroidia</taxon>
        <taxon>Bacteroidales</taxon>
        <taxon>Prevotellaceae</taxon>
        <taxon>Hoylesella</taxon>
    </lineage>
</organism>
<reference evidence="10 11" key="1">
    <citation type="submission" date="2017-09" db="EMBL/GenBank/DDBJ databases">
        <title>Bacterial strain isolated from the female urinary microbiota.</title>
        <authorList>
            <person name="Thomas-White K."/>
            <person name="Kumar N."/>
            <person name="Forster S."/>
            <person name="Putonti C."/>
            <person name="Lawley T."/>
            <person name="Wolfe A.J."/>
        </authorList>
    </citation>
    <scope>NUCLEOTIDE SEQUENCE [LARGE SCALE GENOMIC DNA]</scope>
    <source>
        <strain evidence="10 11">UMB0536</strain>
    </source>
</reference>
<sequence length="636" mass="73276">MKIISYYKTGLLAILTASLSSCNFLEVVPEGNATVNDIYKTQSQAERMVLGCYREIPDFFHPQGFPGITGSDEMAMGHRATPRWFHYKSLMNGDESSSTTYYGLWSNTAESYPTGAVKQDIWGAIRNCYNLLNNINKVPDITEENKNTWKGEALFLIGFYHQILLEFYGPIFLAKEEFTQDASTGLMREPYDDCVNFIAEKYTEAAKLLPAVRSSGEKNRATSAAALAYKARLLLYAASPLVNGNSEFYANFKNPDGKPLMNLTYDREKWKKAMDAAEEAIELCEANGYKLYGGSTENQEQGRKNYHEAFVGGNDGNFNNWDEILFGLAAQGTISYCIKNIAPRVEYTKYDSKGFRGYLFPTMSCAARYFTDKGLPWEDDPDTKGLHPETLAPSPHFPNEVTSIYHLHREPRFYASIGFDRGRFEVQNKVIMLKCRRGEPQQEDGIPKNEYQCDNGYYCQKWISKKDFFNKQQNNFTWNRWVFPYMRLAEMYLSYVEADFEYNKKLSQKSLTYLNKVRARCGLPTFQKSWSYVGGIPTDENKLRQVLRDERSNELAMEGRRFHDIRRWKILEKVLQPQEYAWNVAGKTAETYYKLTYMNDGSYIKRSTITAPKSYWLAIPIDQMQIDPNLVQNPGY</sequence>
<keyword evidence="3 7" id="KW-0732">Signal</keyword>
<dbReference type="AlphaFoldDB" id="A0A2N6QTR5"/>
<dbReference type="Pfam" id="PF07980">
    <property type="entry name" value="SusD_RagB"/>
    <property type="match status" value="1"/>
</dbReference>
<evidence type="ECO:0000313" key="10">
    <source>
        <dbReference type="EMBL" id="PMC25442.1"/>
    </source>
</evidence>
<evidence type="ECO:0000256" key="7">
    <source>
        <dbReference type="SAM" id="SignalP"/>
    </source>
</evidence>
<comment type="caution">
    <text evidence="10">The sequence shown here is derived from an EMBL/GenBank/DDBJ whole genome shotgun (WGS) entry which is preliminary data.</text>
</comment>
<comment type="similarity">
    <text evidence="2">Belongs to the SusD family.</text>
</comment>
<evidence type="ECO:0000259" key="9">
    <source>
        <dbReference type="Pfam" id="PF14322"/>
    </source>
</evidence>
<evidence type="ECO:0000313" key="11">
    <source>
        <dbReference type="Proteomes" id="UP000235564"/>
    </source>
</evidence>
<evidence type="ECO:0000256" key="6">
    <source>
        <dbReference type="SAM" id="Coils"/>
    </source>
</evidence>
<evidence type="ECO:0000256" key="4">
    <source>
        <dbReference type="ARBA" id="ARBA00023136"/>
    </source>
</evidence>
<dbReference type="SUPFAM" id="SSF48452">
    <property type="entry name" value="TPR-like"/>
    <property type="match status" value="1"/>
</dbReference>
<protein>
    <submittedName>
        <fullName evidence="10">RagB/SusD family nutrient uptake outer membrane protein</fullName>
    </submittedName>
</protein>
<keyword evidence="5" id="KW-0998">Cell outer membrane</keyword>
<feature type="domain" description="RagB/SusD" evidence="8">
    <location>
        <begin position="340"/>
        <end position="636"/>
    </location>
</feature>
<keyword evidence="6" id="KW-0175">Coiled coil</keyword>
<comment type="subcellular location">
    <subcellularLocation>
        <location evidence="1">Cell outer membrane</location>
    </subcellularLocation>
</comment>
<accession>A0A2N6QTR5</accession>
<dbReference type="InterPro" id="IPR012944">
    <property type="entry name" value="SusD_RagB_dom"/>
</dbReference>